<evidence type="ECO:0000256" key="1">
    <source>
        <dbReference type="ARBA" id="ARBA00004651"/>
    </source>
</evidence>
<feature type="transmembrane region" description="Helical" evidence="8">
    <location>
        <begin position="98"/>
        <end position="122"/>
    </location>
</feature>
<evidence type="ECO:0000256" key="3">
    <source>
        <dbReference type="ARBA" id="ARBA00022448"/>
    </source>
</evidence>
<comment type="similarity">
    <text evidence="2">Belongs to the auxin efflux carrier (TC 2.A.69) family.</text>
</comment>
<protein>
    <submittedName>
        <fullName evidence="9">Putative permease</fullName>
    </submittedName>
</protein>
<dbReference type="EMBL" id="JFBU01000001">
    <property type="protein sequence ID" value="EXG83238.1"/>
    <property type="molecule type" value="Genomic_DNA"/>
</dbReference>
<accession>A0A010Z7J1</accession>
<feature type="transmembrane region" description="Helical" evidence="8">
    <location>
        <begin position="254"/>
        <end position="275"/>
    </location>
</feature>
<proteinExistence type="inferred from homology"/>
<evidence type="ECO:0000256" key="4">
    <source>
        <dbReference type="ARBA" id="ARBA00022475"/>
    </source>
</evidence>
<feature type="transmembrane region" description="Helical" evidence="8">
    <location>
        <begin position="230"/>
        <end position="248"/>
    </location>
</feature>
<dbReference type="Pfam" id="PF03547">
    <property type="entry name" value="Mem_trans"/>
    <property type="match status" value="1"/>
</dbReference>
<dbReference type="InterPro" id="IPR038770">
    <property type="entry name" value="Na+/solute_symporter_sf"/>
</dbReference>
<evidence type="ECO:0000256" key="6">
    <source>
        <dbReference type="ARBA" id="ARBA00022989"/>
    </source>
</evidence>
<reference evidence="9 10" key="1">
    <citation type="submission" date="2013-07" db="EMBL/GenBank/DDBJ databases">
        <authorList>
            <consortium name="DOE Joint Genome Institute"/>
            <person name="Anderson I."/>
            <person name="Huntemann M."/>
            <person name="Han J."/>
            <person name="Chen A."/>
            <person name="Kyrpides N."/>
            <person name="Mavromatis K."/>
            <person name="Markowitz V."/>
            <person name="Palaniappan K."/>
            <person name="Ivanova N."/>
            <person name="Schaumberg A."/>
            <person name="Pati A."/>
            <person name="Liolios K."/>
            <person name="Nordberg H.P."/>
            <person name="Cantor M.N."/>
            <person name="Hua S.X."/>
            <person name="Woyke T."/>
        </authorList>
    </citation>
    <scope>NUCLEOTIDE SEQUENCE [LARGE SCALE GENOMIC DNA]</scope>
    <source>
        <strain evidence="9 10">DSM 19268</strain>
    </source>
</reference>
<dbReference type="InterPro" id="IPR004776">
    <property type="entry name" value="Mem_transp_PIN-like"/>
</dbReference>
<evidence type="ECO:0000256" key="8">
    <source>
        <dbReference type="SAM" id="Phobius"/>
    </source>
</evidence>
<dbReference type="PANTHER" id="PTHR36838">
    <property type="entry name" value="AUXIN EFFLUX CARRIER FAMILY PROTEIN"/>
    <property type="match status" value="1"/>
</dbReference>
<comment type="subcellular location">
    <subcellularLocation>
        <location evidence="1">Cell membrane</location>
        <topology evidence="1">Multi-pass membrane protein</topology>
    </subcellularLocation>
</comment>
<feature type="transmembrane region" description="Helical" evidence="8">
    <location>
        <begin position="186"/>
        <end position="209"/>
    </location>
</feature>
<dbReference type="PANTHER" id="PTHR36838:SF1">
    <property type="entry name" value="SLR1864 PROTEIN"/>
    <property type="match status" value="1"/>
</dbReference>
<evidence type="ECO:0000256" key="5">
    <source>
        <dbReference type="ARBA" id="ARBA00022692"/>
    </source>
</evidence>
<evidence type="ECO:0000313" key="9">
    <source>
        <dbReference type="EMBL" id="EXG83238.1"/>
    </source>
</evidence>
<keyword evidence="5 8" id="KW-0812">Transmembrane</keyword>
<feature type="transmembrane region" description="Helical" evidence="8">
    <location>
        <begin position="6"/>
        <end position="26"/>
    </location>
</feature>
<keyword evidence="3" id="KW-0813">Transport</keyword>
<feature type="transmembrane region" description="Helical" evidence="8">
    <location>
        <begin position="38"/>
        <end position="58"/>
    </location>
</feature>
<sequence>MSSSFASILVQVFVPLAFPVVAGILLKRIKGLDTKPLSVVALYLLSPSIIFTTLLDAQVSAEDIGITVSFSFINLLTMWGVSVLLGRLLKLGDSEKSGLTLVASFTNCVNYGLPLVLLAFGQAGLHKAAVYIVLQIIIVNTIGVFFAARSHFSVKKAGLAVLKLPALYVAALAGLLRLSGTTLPESFATGVDLLAAAYSPVVLVILGAQMASRASGEWEPRLQKAFQAGLALRLAIAPLLSWLTLTLLGADRLLLGVLLVLASMPTAVNAVILAEQFNASPKFVSRCILWTTVASFVVLPVLILFAGTNA</sequence>
<keyword evidence="7 8" id="KW-0472">Membrane</keyword>
<evidence type="ECO:0000256" key="2">
    <source>
        <dbReference type="ARBA" id="ARBA00010145"/>
    </source>
</evidence>
<dbReference type="GO" id="GO:0055085">
    <property type="term" value="P:transmembrane transport"/>
    <property type="evidence" value="ECO:0007669"/>
    <property type="project" value="InterPro"/>
</dbReference>
<feature type="transmembrane region" description="Helical" evidence="8">
    <location>
        <begin position="64"/>
        <end position="86"/>
    </location>
</feature>
<organism evidence="9 10">
    <name type="scientific">Saccharibacillus sacchari DSM 19268</name>
    <dbReference type="NCBI Taxonomy" id="915437"/>
    <lineage>
        <taxon>Bacteria</taxon>
        <taxon>Bacillati</taxon>
        <taxon>Bacillota</taxon>
        <taxon>Bacilli</taxon>
        <taxon>Bacillales</taxon>
        <taxon>Paenibacillaceae</taxon>
        <taxon>Saccharibacillus</taxon>
    </lineage>
</organism>
<keyword evidence="4" id="KW-1003">Cell membrane</keyword>
<feature type="transmembrane region" description="Helical" evidence="8">
    <location>
        <begin position="128"/>
        <end position="148"/>
    </location>
</feature>
<evidence type="ECO:0000313" key="10">
    <source>
        <dbReference type="Proteomes" id="UP000053380"/>
    </source>
</evidence>
<keyword evidence="10" id="KW-1185">Reference proteome</keyword>
<dbReference type="AlphaFoldDB" id="A0A010Z7J1"/>
<comment type="caution">
    <text evidence="9">The sequence shown here is derived from an EMBL/GenBank/DDBJ whole genome shotgun (WGS) entry which is preliminary data.</text>
</comment>
<evidence type="ECO:0000256" key="7">
    <source>
        <dbReference type="ARBA" id="ARBA00023136"/>
    </source>
</evidence>
<gene>
    <name evidence="9" type="ORF">SacsacDRAFT_0203</name>
</gene>
<feature type="transmembrane region" description="Helical" evidence="8">
    <location>
        <begin position="160"/>
        <end position="180"/>
    </location>
</feature>
<name>A0A010Z7J1_9BACL</name>
<dbReference type="GO" id="GO:0005886">
    <property type="term" value="C:plasma membrane"/>
    <property type="evidence" value="ECO:0007669"/>
    <property type="project" value="UniProtKB-SubCell"/>
</dbReference>
<dbReference type="Gene3D" id="1.20.1530.20">
    <property type="match status" value="2"/>
</dbReference>
<keyword evidence="6 8" id="KW-1133">Transmembrane helix</keyword>
<dbReference type="Proteomes" id="UP000053380">
    <property type="component" value="Unassembled WGS sequence"/>
</dbReference>
<dbReference type="RefSeq" id="WP_037282572.1">
    <property type="nucleotide sequence ID" value="NZ_KK073875.1"/>
</dbReference>
<dbReference type="OrthoDB" id="148377at2"/>
<dbReference type="PATRIC" id="fig|915437.3.peg.211"/>
<dbReference type="HOGENOM" id="CLU_056175_4_0_9"/>
<feature type="transmembrane region" description="Helical" evidence="8">
    <location>
        <begin position="287"/>
        <end position="307"/>
    </location>
</feature>